<evidence type="ECO:0000313" key="4">
    <source>
        <dbReference type="Proteomes" id="UP001180020"/>
    </source>
</evidence>
<keyword evidence="1" id="KW-0472">Membrane</keyword>
<name>A0AAV9DSS3_ACOCL</name>
<dbReference type="AlphaFoldDB" id="A0AAV9DSS3"/>
<keyword evidence="1" id="KW-0812">Transmembrane</keyword>
<comment type="caution">
    <text evidence="3">The sequence shown here is derived from an EMBL/GenBank/DDBJ whole genome shotgun (WGS) entry which is preliminary data.</text>
</comment>
<keyword evidence="4" id="KW-1185">Reference proteome</keyword>
<feature type="domain" description="DUF7870" evidence="2">
    <location>
        <begin position="224"/>
        <end position="387"/>
    </location>
</feature>
<dbReference type="PANTHER" id="PTHR33597:SF11">
    <property type="entry name" value="OS07G0620600 PROTEIN"/>
    <property type="match status" value="1"/>
</dbReference>
<dbReference type="EMBL" id="JAUJYO010000012">
    <property type="protein sequence ID" value="KAK1303067.1"/>
    <property type="molecule type" value="Genomic_DNA"/>
</dbReference>
<evidence type="ECO:0000259" key="2">
    <source>
        <dbReference type="Pfam" id="PF25276"/>
    </source>
</evidence>
<dbReference type="PANTHER" id="PTHR33597">
    <property type="entry name" value="OS02G0760400 PROTEIN"/>
    <property type="match status" value="1"/>
</dbReference>
<evidence type="ECO:0000256" key="1">
    <source>
        <dbReference type="SAM" id="Phobius"/>
    </source>
</evidence>
<accession>A0AAV9DSS3</accession>
<dbReference type="Pfam" id="PF25276">
    <property type="entry name" value="DUF7870"/>
    <property type="match status" value="1"/>
</dbReference>
<sequence length="388" mass="42801">MDLGRKCKPKKSDGPAAFGAAAGLDDQITVRLPDLLTMRVVARSVLLAFIILGFPWFGNVFRRDGAGGGSGDNAAGAEVLGSGDGPRLIDEALVLPMQLNDMKKEGLLRPGVGRALFVGDARSISQFLKQNEIDQISSRDLEILTDGAFDFVFSDGSAPPETLGRLLKPGGVVAFLLSGDAYVKLPRHPVVYVRRRFGSTVVAMRMPGSSPGRRRLMTVPTEVLEGLEKALLEPPVRTTSSTKKKYLRRTKYLPDLTGDTLDGYPRRVFVDVAVGGKRGRGWAKWFVRNYPRRDRDFVVYEVETVGGEEKGEVVGIAEWMGRNLRQEEYVVMKAEAEVVEEIVRGKVIGLVDELFLECKGGGNRVYWECLALYGRLRDEGVAVHQWWG</sequence>
<organism evidence="3 4">
    <name type="scientific">Acorus calamus</name>
    <name type="common">Sweet flag</name>
    <dbReference type="NCBI Taxonomy" id="4465"/>
    <lineage>
        <taxon>Eukaryota</taxon>
        <taxon>Viridiplantae</taxon>
        <taxon>Streptophyta</taxon>
        <taxon>Embryophyta</taxon>
        <taxon>Tracheophyta</taxon>
        <taxon>Spermatophyta</taxon>
        <taxon>Magnoliopsida</taxon>
        <taxon>Liliopsida</taxon>
        <taxon>Acoraceae</taxon>
        <taxon>Acorus</taxon>
    </lineage>
</organism>
<protein>
    <recommendedName>
        <fullName evidence="2">DUF7870 domain-containing protein</fullName>
    </recommendedName>
</protein>
<dbReference type="InterPro" id="IPR057192">
    <property type="entry name" value="DUF7870"/>
</dbReference>
<dbReference type="SUPFAM" id="SSF53335">
    <property type="entry name" value="S-adenosyl-L-methionine-dependent methyltransferases"/>
    <property type="match status" value="1"/>
</dbReference>
<gene>
    <name evidence="3" type="ORF">QJS10_CPB12g01417</name>
</gene>
<reference evidence="3" key="2">
    <citation type="submission" date="2023-06" db="EMBL/GenBank/DDBJ databases">
        <authorList>
            <person name="Ma L."/>
            <person name="Liu K.-W."/>
            <person name="Li Z."/>
            <person name="Hsiao Y.-Y."/>
            <person name="Qi Y."/>
            <person name="Fu T."/>
            <person name="Tang G."/>
            <person name="Zhang D."/>
            <person name="Sun W.-H."/>
            <person name="Liu D.-K."/>
            <person name="Li Y."/>
            <person name="Chen G.-Z."/>
            <person name="Liu X.-D."/>
            <person name="Liao X.-Y."/>
            <person name="Jiang Y.-T."/>
            <person name="Yu X."/>
            <person name="Hao Y."/>
            <person name="Huang J."/>
            <person name="Zhao X.-W."/>
            <person name="Ke S."/>
            <person name="Chen Y.-Y."/>
            <person name="Wu W.-L."/>
            <person name="Hsu J.-L."/>
            <person name="Lin Y.-F."/>
            <person name="Huang M.-D."/>
            <person name="Li C.-Y."/>
            <person name="Huang L."/>
            <person name="Wang Z.-W."/>
            <person name="Zhao X."/>
            <person name="Zhong W.-Y."/>
            <person name="Peng D.-H."/>
            <person name="Ahmad S."/>
            <person name="Lan S."/>
            <person name="Zhang J.-S."/>
            <person name="Tsai W.-C."/>
            <person name="Van De Peer Y."/>
            <person name="Liu Z.-J."/>
        </authorList>
    </citation>
    <scope>NUCLEOTIDE SEQUENCE</scope>
    <source>
        <strain evidence="3">CP</strain>
        <tissue evidence="3">Leaves</tissue>
    </source>
</reference>
<dbReference type="InterPro" id="IPR029063">
    <property type="entry name" value="SAM-dependent_MTases_sf"/>
</dbReference>
<feature type="transmembrane region" description="Helical" evidence="1">
    <location>
        <begin position="40"/>
        <end position="58"/>
    </location>
</feature>
<keyword evidence="1" id="KW-1133">Transmembrane helix</keyword>
<evidence type="ECO:0000313" key="3">
    <source>
        <dbReference type="EMBL" id="KAK1303067.1"/>
    </source>
</evidence>
<reference evidence="3" key="1">
    <citation type="journal article" date="2023" name="Nat. Commun.">
        <title>Diploid and tetraploid genomes of Acorus and the evolution of monocots.</title>
        <authorList>
            <person name="Ma L."/>
            <person name="Liu K.W."/>
            <person name="Li Z."/>
            <person name="Hsiao Y.Y."/>
            <person name="Qi Y."/>
            <person name="Fu T."/>
            <person name="Tang G.D."/>
            <person name="Zhang D."/>
            <person name="Sun W.H."/>
            <person name="Liu D.K."/>
            <person name="Li Y."/>
            <person name="Chen G.Z."/>
            <person name="Liu X.D."/>
            <person name="Liao X.Y."/>
            <person name="Jiang Y.T."/>
            <person name="Yu X."/>
            <person name="Hao Y."/>
            <person name="Huang J."/>
            <person name="Zhao X.W."/>
            <person name="Ke S."/>
            <person name="Chen Y.Y."/>
            <person name="Wu W.L."/>
            <person name="Hsu J.L."/>
            <person name="Lin Y.F."/>
            <person name="Huang M.D."/>
            <person name="Li C.Y."/>
            <person name="Huang L."/>
            <person name="Wang Z.W."/>
            <person name="Zhao X."/>
            <person name="Zhong W.Y."/>
            <person name="Peng D.H."/>
            <person name="Ahmad S."/>
            <person name="Lan S."/>
            <person name="Zhang J.S."/>
            <person name="Tsai W.C."/>
            <person name="Van de Peer Y."/>
            <person name="Liu Z.J."/>
        </authorList>
    </citation>
    <scope>NUCLEOTIDE SEQUENCE</scope>
    <source>
        <strain evidence="3">CP</strain>
    </source>
</reference>
<dbReference type="Proteomes" id="UP001180020">
    <property type="component" value="Unassembled WGS sequence"/>
</dbReference>
<proteinExistence type="predicted"/>